<dbReference type="SUPFAM" id="SSF52096">
    <property type="entry name" value="ClpP/crotonase"/>
    <property type="match status" value="1"/>
</dbReference>
<dbReference type="Gene3D" id="3.90.226.10">
    <property type="entry name" value="2-enoyl-CoA Hydratase, Chain A, domain 1"/>
    <property type="match status" value="1"/>
</dbReference>
<dbReference type="Proteomes" id="UP000525078">
    <property type="component" value="Unassembled WGS sequence"/>
</dbReference>
<accession>A0A7J6E3W7</accession>
<organism evidence="2 3">
    <name type="scientific">Cannabis sativa</name>
    <name type="common">Hemp</name>
    <name type="synonym">Marijuana</name>
    <dbReference type="NCBI Taxonomy" id="3483"/>
    <lineage>
        <taxon>Eukaryota</taxon>
        <taxon>Viridiplantae</taxon>
        <taxon>Streptophyta</taxon>
        <taxon>Embryophyta</taxon>
        <taxon>Tracheophyta</taxon>
        <taxon>Spermatophyta</taxon>
        <taxon>Magnoliopsida</taxon>
        <taxon>eudicotyledons</taxon>
        <taxon>Gunneridae</taxon>
        <taxon>Pentapetalae</taxon>
        <taxon>rosids</taxon>
        <taxon>fabids</taxon>
        <taxon>Rosales</taxon>
        <taxon>Cannabaceae</taxon>
        <taxon>Cannabis</taxon>
    </lineage>
</organism>
<dbReference type="PANTHER" id="PTHR11941">
    <property type="entry name" value="ENOYL-COA HYDRATASE-RELATED"/>
    <property type="match status" value="1"/>
</dbReference>
<dbReference type="InterPro" id="IPR001753">
    <property type="entry name" value="Enoyl-CoA_hydra/iso"/>
</dbReference>
<dbReference type="CDD" id="cd06558">
    <property type="entry name" value="crotonase-like"/>
    <property type="match status" value="1"/>
</dbReference>
<evidence type="ECO:0000256" key="1">
    <source>
        <dbReference type="ARBA" id="ARBA00005254"/>
    </source>
</evidence>
<sequence length="140" mass="15577">MGSGRGKVDKTPSKVKTRVADPALCLRTPDKYGAGISSARIFRVRVLVFLSLRCEFSGLCEPRGIIELTLNRSERRNAIGKDFLRGFKECLEAVSKDSSANVVLIRSLVPNVFCAGADLKVGNKTQFLKLYFDLFRYILT</sequence>
<reference evidence="2 3" key="1">
    <citation type="journal article" date="2020" name="bioRxiv">
        <title>Sequence and annotation of 42 cannabis genomes reveals extensive copy number variation in cannabinoid synthesis and pathogen resistance genes.</title>
        <authorList>
            <person name="Mckernan K.J."/>
            <person name="Helbert Y."/>
            <person name="Kane L.T."/>
            <person name="Ebling H."/>
            <person name="Zhang L."/>
            <person name="Liu B."/>
            <person name="Eaton Z."/>
            <person name="Mclaughlin S."/>
            <person name="Kingan S."/>
            <person name="Baybayan P."/>
            <person name="Concepcion G."/>
            <person name="Jordan M."/>
            <person name="Riva A."/>
            <person name="Barbazuk W."/>
            <person name="Harkins T."/>
        </authorList>
    </citation>
    <scope>NUCLEOTIDE SEQUENCE [LARGE SCALE GENOMIC DNA]</scope>
    <source>
        <strain evidence="3">cv. Jamaican Lion 4</strain>
        <tissue evidence="2">Leaf</tissue>
    </source>
</reference>
<dbReference type="GO" id="GO:0006635">
    <property type="term" value="P:fatty acid beta-oxidation"/>
    <property type="evidence" value="ECO:0007669"/>
    <property type="project" value="TreeGrafter"/>
</dbReference>
<dbReference type="AlphaFoldDB" id="A0A7J6E3W7"/>
<evidence type="ECO:0000313" key="2">
    <source>
        <dbReference type="EMBL" id="KAF4353115.1"/>
    </source>
</evidence>
<name>A0A7J6E3W7_CANSA</name>
<dbReference type="EMBL" id="JAATIP010000300">
    <property type="protein sequence ID" value="KAF4353115.1"/>
    <property type="molecule type" value="Genomic_DNA"/>
</dbReference>
<dbReference type="GO" id="GO:0005739">
    <property type="term" value="C:mitochondrion"/>
    <property type="evidence" value="ECO:0007669"/>
    <property type="project" value="TreeGrafter"/>
</dbReference>
<dbReference type="Pfam" id="PF00378">
    <property type="entry name" value="ECH_1"/>
    <property type="match status" value="1"/>
</dbReference>
<comment type="similarity">
    <text evidence="1">Belongs to the enoyl-CoA hydratase/isomerase family.</text>
</comment>
<dbReference type="PANTHER" id="PTHR11941:SF171">
    <property type="entry name" value="SD19268P"/>
    <property type="match status" value="1"/>
</dbReference>
<proteinExistence type="inferred from homology"/>
<protein>
    <submittedName>
        <fullName evidence="2">Uncharacterized protein</fullName>
    </submittedName>
</protein>
<dbReference type="InterPro" id="IPR029045">
    <property type="entry name" value="ClpP/crotonase-like_dom_sf"/>
</dbReference>
<gene>
    <name evidence="2" type="ORF">F8388_016960</name>
</gene>
<comment type="caution">
    <text evidence="2">The sequence shown here is derived from an EMBL/GenBank/DDBJ whole genome shotgun (WGS) entry which is preliminary data.</text>
</comment>
<evidence type="ECO:0000313" key="3">
    <source>
        <dbReference type="Proteomes" id="UP000525078"/>
    </source>
</evidence>